<sequence length="333" mass="38038">MKDMTNYKFDSNLEKRRKRRKKRRFKRMLLFTSVVLLVCFVGVKNVINKKKALWSNNISTTYKEQKGSSNNNIKEKENIVATNNNTSNETKSNDANAKDNNDVNANKDSNINNKDVNNSSSNKGIVMTVDQIWSKRDNKKIAFLTFDDGPSSHTPKILDILDKYKIKATFFVLGTSAKNYPEYLKREVELGHSIGNHTYSHKISYFGNYTPNAFVEDVKRCDNSIKEVLGQDFKTNLVRFPGGSFNHKSYETALLNSGFKHIDWNVENGDAKRLNVPKEELINNVKSQIGQHKHVVILMHDSSTKETTVQALPDIIEFLKSQGFEFGIISQNN</sequence>
<keyword evidence="4" id="KW-1185">Reference proteome</keyword>
<feature type="region of interest" description="Disordered" evidence="1">
    <location>
        <begin position="83"/>
        <end position="119"/>
    </location>
</feature>
<gene>
    <name evidence="3" type="ORF">HGG79_08130</name>
</gene>
<dbReference type="InterPro" id="IPR011330">
    <property type="entry name" value="Glyco_hydro/deAcase_b/a-brl"/>
</dbReference>
<proteinExistence type="predicted"/>
<dbReference type="PANTHER" id="PTHR10587">
    <property type="entry name" value="GLYCOSYL TRANSFERASE-RELATED"/>
    <property type="match status" value="1"/>
</dbReference>
<comment type="caution">
    <text evidence="3">The sequence shown here is derived from an EMBL/GenBank/DDBJ whole genome shotgun (WGS) entry which is preliminary data.</text>
</comment>
<feature type="compositionally biased region" description="Low complexity" evidence="1">
    <location>
        <begin position="83"/>
        <end position="95"/>
    </location>
</feature>
<dbReference type="CDD" id="cd10944">
    <property type="entry name" value="CE4_SmPgdA_like"/>
    <property type="match status" value="1"/>
</dbReference>
<evidence type="ECO:0000313" key="4">
    <source>
        <dbReference type="Proteomes" id="UP000563151"/>
    </source>
</evidence>
<dbReference type="GO" id="GO:0005975">
    <property type="term" value="P:carbohydrate metabolic process"/>
    <property type="evidence" value="ECO:0007669"/>
    <property type="project" value="InterPro"/>
</dbReference>
<dbReference type="InterPro" id="IPR002509">
    <property type="entry name" value="NODB_dom"/>
</dbReference>
<dbReference type="GO" id="GO:0016810">
    <property type="term" value="F:hydrolase activity, acting on carbon-nitrogen (but not peptide) bonds"/>
    <property type="evidence" value="ECO:0007669"/>
    <property type="project" value="InterPro"/>
</dbReference>
<dbReference type="InterPro" id="IPR050248">
    <property type="entry name" value="Polysacc_deacetylase_ArnD"/>
</dbReference>
<evidence type="ECO:0000259" key="2">
    <source>
        <dbReference type="PROSITE" id="PS51677"/>
    </source>
</evidence>
<dbReference type="PROSITE" id="PS51677">
    <property type="entry name" value="NODB"/>
    <property type="match status" value="1"/>
</dbReference>
<dbReference type="AlphaFoldDB" id="A0A923EAL8"/>
<accession>A0A923EAL8</accession>
<dbReference type="Gene3D" id="3.20.20.370">
    <property type="entry name" value="Glycoside hydrolase/deacetylase"/>
    <property type="match status" value="1"/>
</dbReference>
<feature type="region of interest" description="Disordered" evidence="1">
    <location>
        <begin position="1"/>
        <end position="21"/>
    </location>
</feature>
<dbReference type="Pfam" id="PF01522">
    <property type="entry name" value="Polysacc_deac_1"/>
    <property type="match status" value="1"/>
</dbReference>
<dbReference type="Proteomes" id="UP000563151">
    <property type="component" value="Unassembled WGS sequence"/>
</dbReference>
<protein>
    <submittedName>
        <fullName evidence="3">Polysaccharide deacetylase</fullName>
    </submittedName>
</protein>
<feature type="compositionally biased region" description="Low complexity" evidence="1">
    <location>
        <begin position="102"/>
        <end position="119"/>
    </location>
</feature>
<reference evidence="3 4" key="1">
    <citation type="submission" date="2020-04" db="EMBL/GenBank/DDBJ databases">
        <title>Genomic insights into acetone-butanol-ethanol (ABE) fermentation by sequencing solventogenic clostridia strains.</title>
        <authorList>
            <person name="Brown S."/>
        </authorList>
    </citation>
    <scope>NUCLEOTIDE SEQUENCE [LARGE SCALE GENOMIC DNA]</scope>
    <source>
        <strain evidence="3 4">DJ011</strain>
    </source>
</reference>
<dbReference type="EMBL" id="JAAZWO010000007">
    <property type="protein sequence ID" value="MBC2397741.1"/>
    <property type="molecule type" value="Genomic_DNA"/>
</dbReference>
<evidence type="ECO:0000256" key="1">
    <source>
        <dbReference type="SAM" id="MobiDB-lite"/>
    </source>
</evidence>
<feature type="domain" description="NodB homology" evidence="2">
    <location>
        <begin position="140"/>
        <end position="327"/>
    </location>
</feature>
<evidence type="ECO:0000313" key="3">
    <source>
        <dbReference type="EMBL" id="MBC2397741.1"/>
    </source>
</evidence>
<name>A0A923EAL8_CLOTT</name>
<organism evidence="3 4">
    <name type="scientific">Clostridium tetanomorphum</name>
    <dbReference type="NCBI Taxonomy" id="1553"/>
    <lineage>
        <taxon>Bacteria</taxon>
        <taxon>Bacillati</taxon>
        <taxon>Bacillota</taxon>
        <taxon>Clostridia</taxon>
        <taxon>Eubacteriales</taxon>
        <taxon>Clostridiaceae</taxon>
        <taxon>Clostridium</taxon>
    </lineage>
</organism>
<dbReference type="RefSeq" id="WP_051593458.1">
    <property type="nucleotide sequence ID" value="NZ_JAAZWO010000007.1"/>
</dbReference>
<dbReference type="PANTHER" id="PTHR10587:SF125">
    <property type="entry name" value="POLYSACCHARIDE DEACETYLASE YHEN-RELATED"/>
    <property type="match status" value="1"/>
</dbReference>
<dbReference type="SUPFAM" id="SSF88713">
    <property type="entry name" value="Glycoside hydrolase/deacetylase"/>
    <property type="match status" value="1"/>
</dbReference>